<dbReference type="InterPro" id="IPR013685">
    <property type="entry name" value="POTRA_FtsQ_type"/>
</dbReference>
<sequence>MTIAMTTEPEFTPEPNQAGRGWGGMVFFALTLMALVYGVYQLTEAVADREVLPIAQLKVIGDRRFTTDQEIRQVLEEGPGLESLMMQDVAEVQRRIEALPWVDAVQVRKSWPDGLTLFITEQEPLAQWDQQRLLNSRGELFEVPEPALAEPLPLIQGPDGSEARVLDYFQRFDGLLKYHQIELVELSMSQRQAWKLQLGTGLELRLGREDEIARLQRFIDLYRTIPAETKEKMAYVDARYDTGMAVGWLTDEEK</sequence>
<dbReference type="Gene3D" id="3.40.50.11690">
    <property type="entry name" value="Cell division protein FtsQ/DivIB"/>
    <property type="match status" value="1"/>
</dbReference>
<dbReference type="PANTHER" id="PTHR35851">
    <property type="entry name" value="CELL DIVISION PROTEIN FTSQ"/>
    <property type="match status" value="1"/>
</dbReference>
<evidence type="ECO:0000256" key="2">
    <source>
        <dbReference type="ARBA" id="ARBA00022475"/>
    </source>
</evidence>
<dbReference type="Proteomes" id="UP001597380">
    <property type="component" value="Unassembled WGS sequence"/>
</dbReference>
<keyword evidence="8 9" id="KW-0131">Cell cycle</keyword>
<dbReference type="GO" id="GO:0051301">
    <property type="term" value="P:cell division"/>
    <property type="evidence" value="ECO:0007669"/>
    <property type="project" value="UniProtKB-KW"/>
</dbReference>
<evidence type="ECO:0000313" key="11">
    <source>
        <dbReference type="EMBL" id="MFD2097554.1"/>
    </source>
</evidence>
<evidence type="ECO:0000256" key="8">
    <source>
        <dbReference type="ARBA" id="ARBA00023306"/>
    </source>
</evidence>
<evidence type="ECO:0000256" key="1">
    <source>
        <dbReference type="ARBA" id="ARBA00004370"/>
    </source>
</evidence>
<gene>
    <name evidence="9" type="primary">ftsQ</name>
    <name evidence="11" type="ORF">ACFSJ3_16295</name>
</gene>
<keyword evidence="6 9" id="KW-1133">Transmembrane helix</keyword>
<dbReference type="RefSeq" id="WP_345341610.1">
    <property type="nucleotide sequence ID" value="NZ_BAABLI010000029.1"/>
</dbReference>
<comment type="similarity">
    <text evidence="9">Belongs to the FtsQ/DivIB family. FtsQ subfamily.</text>
</comment>
<proteinExistence type="inferred from homology"/>
<comment type="caution">
    <text evidence="11">The sequence shown here is derived from an EMBL/GenBank/DDBJ whole genome shotgun (WGS) entry which is preliminary data.</text>
</comment>
<feature type="domain" description="POTRA" evidence="10">
    <location>
        <begin position="52"/>
        <end position="122"/>
    </location>
</feature>
<keyword evidence="12" id="KW-1185">Reference proteome</keyword>
<evidence type="ECO:0000256" key="5">
    <source>
        <dbReference type="ARBA" id="ARBA00022692"/>
    </source>
</evidence>
<keyword evidence="2 9" id="KW-1003">Cell membrane</keyword>
<protein>
    <recommendedName>
        <fullName evidence="9">Cell division protein FtsQ</fullName>
    </recommendedName>
</protein>
<evidence type="ECO:0000256" key="7">
    <source>
        <dbReference type="ARBA" id="ARBA00023136"/>
    </source>
</evidence>
<evidence type="ECO:0000256" key="3">
    <source>
        <dbReference type="ARBA" id="ARBA00022519"/>
    </source>
</evidence>
<keyword evidence="4 9" id="KW-0132">Cell division</keyword>
<dbReference type="PROSITE" id="PS51779">
    <property type="entry name" value="POTRA"/>
    <property type="match status" value="1"/>
</dbReference>
<comment type="subcellular location">
    <subcellularLocation>
        <location evidence="9">Cell inner membrane</location>
        <topology evidence="9">Single-pass type II membrane protein</topology>
    </subcellularLocation>
    <subcellularLocation>
        <location evidence="1">Membrane</location>
    </subcellularLocation>
    <text evidence="9">Localizes to the division septum.</text>
</comment>
<evidence type="ECO:0000313" key="12">
    <source>
        <dbReference type="Proteomes" id="UP001597380"/>
    </source>
</evidence>
<dbReference type="InterPro" id="IPR005548">
    <property type="entry name" value="Cell_div_FtsQ/DivIB_C"/>
</dbReference>
<dbReference type="InterPro" id="IPR026579">
    <property type="entry name" value="FtsQ"/>
</dbReference>
<evidence type="ECO:0000256" key="4">
    <source>
        <dbReference type="ARBA" id="ARBA00022618"/>
    </source>
</evidence>
<feature type="transmembrane region" description="Helical" evidence="9">
    <location>
        <begin position="20"/>
        <end position="40"/>
    </location>
</feature>
<evidence type="ECO:0000259" key="10">
    <source>
        <dbReference type="PROSITE" id="PS51779"/>
    </source>
</evidence>
<dbReference type="InterPro" id="IPR045335">
    <property type="entry name" value="FtsQ_C_sf"/>
</dbReference>
<evidence type="ECO:0000256" key="9">
    <source>
        <dbReference type="HAMAP-Rule" id="MF_00911"/>
    </source>
</evidence>
<dbReference type="EMBL" id="JBHUHT010000025">
    <property type="protein sequence ID" value="MFD2097554.1"/>
    <property type="molecule type" value="Genomic_DNA"/>
</dbReference>
<organism evidence="11 12">
    <name type="scientific">Corallincola platygyrae</name>
    <dbReference type="NCBI Taxonomy" id="1193278"/>
    <lineage>
        <taxon>Bacteria</taxon>
        <taxon>Pseudomonadati</taxon>
        <taxon>Pseudomonadota</taxon>
        <taxon>Gammaproteobacteria</taxon>
        <taxon>Alteromonadales</taxon>
        <taxon>Psychromonadaceae</taxon>
        <taxon>Corallincola</taxon>
    </lineage>
</organism>
<comment type="function">
    <text evidence="9">Essential cell division protein. May link together the upstream cell division proteins, which are predominantly cytoplasmic, with the downstream cell division proteins, which are predominantly periplasmic. May control correct divisome assembly.</text>
</comment>
<keyword evidence="7 9" id="KW-0472">Membrane</keyword>
<name>A0ABW4XQW8_9GAMM</name>
<reference evidence="12" key="1">
    <citation type="journal article" date="2019" name="Int. J. Syst. Evol. Microbiol.">
        <title>The Global Catalogue of Microorganisms (GCM) 10K type strain sequencing project: providing services to taxonomists for standard genome sequencing and annotation.</title>
        <authorList>
            <consortium name="The Broad Institute Genomics Platform"/>
            <consortium name="The Broad Institute Genome Sequencing Center for Infectious Disease"/>
            <person name="Wu L."/>
            <person name="Ma J."/>
        </authorList>
    </citation>
    <scope>NUCLEOTIDE SEQUENCE [LARGE SCALE GENOMIC DNA]</scope>
    <source>
        <strain evidence="12">CGMCC 1.10992</strain>
    </source>
</reference>
<comment type="subunit">
    <text evidence="9">Part of a complex composed of FtsB, FtsL and FtsQ.</text>
</comment>
<keyword evidence="3 9" id="KW-0997">Cell inner membrane</keyword>
<dbReference type="Gene3D" id="3.10.20.310">
    <property type="entry name" value="membrane protein fhac"/>
    <property type="match status" value="1"/>
</dbReference>
<dbReference type="InterPro" id="IPR034746">
    <property type="entry name" value="POTRA"/>
</dbReference>
<keyword evidence="5 9" id="KW-0812">Transmembrane</keyword>
<evidence type="ECO:0000256" key="6">
    <source>
        <dbReference type="ARBA" id="ARBA00022989"/>
    </source>
</evidence>
<dbReference type="Pfam" id="PF08478">
    <property type="entry name" value="POTRA_1"/>
    <property type="match status" value="1"/>
</dbReference>
<dbReference type="HAMAP" id="MF_00911">
    <property type="entry name" value="FtsQ_subfam"/>
    <property type="match status" value="1"/>
</dbReference>
<dbReference type="Pfam" id="PF03799">
    <property type="entry name" value="FtsQ_DivIB_C"/>
    <property type="match status" value="1"/>
</dbReference>
<dbReference type="PANTHER" id="PTHR35851:SF1">
    <property type="entry name" value="CELL DIVISION PROTEIN FTSQ"/>
    <property type="match status" value="1"/>
</dbReference>
<accession>A0ABW4XQW8</accession>